<dbReference type="Gene3D" id="1.10.260.40">
    <property type="entry name" value="lambda repressor-like DNA-binding domains"/>
    <property type="match status" value="1"/>
</dbReference>
<dbReference type="InterPro" id="IPR001387">
    <property type="entry name" value="Cro/C1-type_HTH"/>
</dbReference>
<dbReference type="GO" id="GO:0003677">
    <property type="term" value="F:DNA binding"/>
    <property type="evidence" value="ECO:0007669"/>
    <property type="project" value="InterPro"/>
</dbReference>
<dbReference type="SUPFAM" id="SSF47413">
    <property type="entry name" value="lambda repressor-like DNA-binding domains"/>
    <property type="match status" value="1"/>
</dbReference>
<gene>
    <name evidence="2" type="ORF">KGA66_12200</name>
</gene>
<dbReference type="Pfam" id="PF13560">
    <property type="entry name" value="HTH_31"/>
    <property type="match status" value="1"/>
</dbReference>
<protein>
    <submittedName>
        <fullName evidence="2">Helix-turn-helix domain-containing protein</fullName>
    </submittedName>
</protein>
<evidence type="ECO:0000313" key="3">
    <source>
        <dbReference type="Proteomes" id="UP000677913"/>
    </source>
</evidence>
<dbReference type="Proteomes" id="UP000677913">
    <property type="component" value="Unassembled WGS sequence"/>
</dbReference>
<dbReference type="CDD" id="cd00093">
    <property type="entry name" value="HTH_XRE"/>
    <property type="match status" value="1"/>
</dbReference>
<dbReference type="EMBL" id="JAGSXH010000035">
    <property type="protein sequence ID" value="MBS2963814.1"/>
    <property type="molecule type" value="Genomic_DNA"/>
</dbReference>
<organism evidence="2 3">
    <name type="scientific">Actinocrinis puniceicyclus</name>
    <dbReference type="NCBI Taxonomy" id="977794"/>
    <lineage>
        <taxon>Bacteria</taxon>
        <taxon>Bacillati</taxon>
        <taxon>Actinomycetota</taxon>
        <taxon>Actinomycetes</taxon>
        <taxon>Catenulisporales</taxon>
        <taxon>Actinospicaceae</taxon>
        <taxon>Actinocrinis</taxon>
    </lineage>
</organism>
<sequence length="209" mass="23531">MTQPANETPTQTFAARVRQYRTDRGWSARVLAEKCQEAGLKWERDVVANLESGRRTSVTLDELLILALVLNVPPILLVTPLGTKDVQQVAPNVRATPWDVYRWFLGEIADPRGDEFATAEAKNNWSKAHEAIRLYQKFYKGIDDVRRMPTDDQFARYAGALHAIQVALEVQEEMARAGVLAPTIGEELETQFAHLKRVAVAETKEEGDK</sequence>
<name>A0A8J7WQY6_9ACTN</name>
<comment type="caution">
    <text evidence="2">The sequence shown here is derived from an EMBL/GenBank/DDBJ whole genome shotgun (WGS) entry which is preliminary data.</text>
</comment>
<dbReference type="AlphaFoldDB" id="A0A8J7WQY6"/>
<proteinExistence type="predicted"/>
<dbReference type="SMART" id="SM00530">
    <property type="entry name" value="HTH_XRE"/>
    <property type="match status" value="1"/>
</dbReference>
<accession>A0A8J7WQY6</accession>
<feature type="domain" description="HTH cro/C1-type" evidence="1">
    <location>
        <begin position="17"/>
        <end position="77"/>
    </location>
</feature>
<reference evidence="2" key="1">
    <citation type="submission" date="2021-04" db="EMBL/GenBank/DDBJ databases">
        <title>Genome based classification of Actinospica acidithermotolerans sp. nov., an actinobacterium isolated from an Indonesian hot spring.</title>
        <authorList>
            <person name="Kusuma A.B."/>
            <person name="Putra K.E."/>
            <person name="Nafisah S."/>
            <person name="Loh J."/>
            <person name="Nouioui I."/>
            <person name="Goodfellow M."/>
        </authorList>
    </citation>
    <scope>NUCLEOTIDE SEQUENCE</scope>
    <source>
        <strain evidence="2">DSM 45618</strain>
    </source>
</reference>
<evidence type="ECO:0000259" key="1">
    <source>
        <dbReference type="PROSITE" id="PS50943"/>
    </source>
</evidence>
<dbReference type="InterPro" id="IPR010982">
    <property type="entry name" value="Lambda_DNA-bd_dom_sf"/>
</dbReference>
<evidence type="ECO:0000313" key="2">
    <source>
        <dbReference type="EMBL" id="MBS2963814.1"/>
    </source>
</evidence>
<keyword evidence="3" id="KW-1185">Reference proteome</keyword>
<dbReference type="PROSITE" id="PS50943">
    <property type="entry name" value="HTH_CROC1"/>
    <property type="match status" value="1"/>
</dbReference>
<dbReference type="RefSeq" id="WP_211467856.1">
    <property type="nucleotide sequence ID" value="NZ_JAGSXH010000035.1"/>
</dbReference>